<dbReference type="AlphaFoldDB" id="A0A3G6JHU8"/>
<reference evidence="3" key="1">
    <citation type="submission" date="2018-07" db="EMBL/GenBank/DDBJ databases">
        <authorList>
            <person name="Somerville V."/>
        </authorList>
    </citation>
    <scope>NUCLEOTIDE SEQUENCE</scope>
    <source>
        <strain evidence="3">NWC_2_2</strain>
    </source>
</reference>
<name>A0A3G6JHU8_LACDL</name>
<dbReference type="InterPro" id="IPR013094">
    <property type="entry name" value="AB_hydrolase_3"/>
</dbReference>
<dbReference type="Pfam" id="PF07859">
    <property type="entry name" value="Abhydrolase_3"/>
    <property type="match status" value="1"/>
</dbReference>
<feature type="domain" description="Alpha/beta hydrolase fold-3" evidence="2">
    <location>
        <begin position="33"/>
        <end position="242"/>
    </location>
</feature>
<dbReference type="EMBL" id="CP031023">
    <property type="protein sequence ID" value="AZA15514.1"/>
    <property type="molecule type" value="Genomic_DNA"/>
</dbReference>
<evidence type="ECO:0000256" key="1">
    <source>
        <dbReference type="ARBA" id="ARBA00022801"/>
    </source>
</evidence>
<organism evidence="3">
    <name type="scientific">Lactobacillus delbrueckii subsp. lactis</name>
    <dbReference type="NCBI Taxonomy" id="29397"/>
    <lineage>
        <taxon>Bacteria</taxon>
        <taxon>Bacillati</taxon>
        <taxon>Bacillota</taxon>
        <taxon>Bacilli</taxon>
        <taxon>Lactobacillales</taxon>
        <taxon>Lactobacillaceae</taxon>
        <taxon>Lactobacillus</taxon>
    </lineage>
</organism>
<dbReference type="Gene3D" id="3.40.50.1820">
    <property type="entry name" value="alpha/beta hydrolase"/>
    <property type="match status" value="1"/>
</dbReference>
<keyword evidence="1 3" id="KW-0378">Hydrolase</keyword>
<dbReference type="InterPro" id="IPR050300">
    <property type="entry name" value="GDXG_lipolytic_enzyme"/>
</dbReference>
<proteinExistence type="predicted"/>
<dbReference type="PANTHER" id="PTHR48081">
    <property type="entry name" value="AB HYDROLASE SUPERFAMILY PROTEIN C4A8.06C"/>
    <property type="match status" value="1"/>
</dbReference>
<dbReference type="RefSeq" id="WP_138490680.1">
    <property type="nucleotide sequence ID" value="NZ_CP046131.1"/>
</dbReference>
<evidence type="ECO:0000259" key="2">
    <source>
        <dbReference type="Pfam" id="PF07859"/>
    </source>
</evidence>
<evidence type="ECO:0000313" key="3">
    <source>
        <dbReference type="EMBL" id="AZA15514.1"/>
    </source>
</evidence>
<dbReference type="InterPro" id="IPR029058">
    <property type="entry name" value="AB_hydrolase_fold"/>
</dbReference>
<accession>A0A3G6JHU8</accession>
<sequence>MVVTLNNIAYDLKHGLKTDIYYPNDTDSQTKILIFWHGGGWFRGSKENIRDVAIDLANAGFMTFVPDYRLAPANHFPAAHEDALNFAAWLLASNYTDEGDENNIVQIGASSGGTLALKVAGMYGFPTVTWSAPVDFSSWLANHQEVKPSVNAKEELGLTKQQAINEAFYKYFVLTYAGSEDSDLLADLDAQSYDYTKLGRLLMLNSAAELTDLAGVTDFAGRLAGRGHQVDLEIIPGHGHAMDYGRKYLRESMTYLNYALSLKTGNE</sequence>
<dbReference type="SUPFAM" id="SSF53474">
    <property type="entry name" value="alpha/beta-Hydrolases"/>
    <property type="match status" value="1"/>
</dbReference>
<dbReference type="GO" id="GO:0016787">
    <property type="term" value="F:hydrolase activity"/>
    <property type="evidence" value="ECO:0007669"/>
    <property type="project" value="UniProtKB-KW"/>
</dbReference>
<protein>
    <submittedName>
        <fullName evidence="3">Alpha/beta hydrolase</fullName>
    </submittedName>
</protein>
<gene>
    <name evidence="3" type="ORF">DQL93_01885</name>
</gene>